<feature type="transmembrane region" description="Helical" evidence="1">
    <location>
        <begin position="70"/>
        <end position="91"/>
    </location>
</feature>
<dbReference type="AlphaFoldDB" id="A0A3D9RYB7"/>
<keyword evidence="3" id="KW-1185">Reference proteome</keyword>
<dbReference type="PROSITE" id="PS51257">
    <property type="entry name" value="PROKAR_LIPOPROTEIN"/>
    <property type="match status" value="1"/>
</dbReference>
<evidence type="ECO:0000313" key="3">
    <source>
        <dbReference type="Proteomes" id="UP000256304"/>
    </source>
</evidence>
<reference evidence="2 3" key="1">
    <citation type="submission" date="2018-08" db="EMBL/GenBank/DDBJ databases">
        <title>Genomic Encyclopedia of Type Strains, Phase III (KMG-III): the genomes of soil and plant-associated and newly described type strains.</title>
        <authorList>
            <person name="Whitman W."/>
        </authorList>
    </citation>
    <scope>NUCLEOTIDE SEQUENCE [LARGE SCALE GENOMIC DNA]</scope>
    <source>
        <strain evidence="2 3">CGMCC 1.10966</strain>
    </source>
</reference>
<keyword evidence="1" id="KW-1133">Transmembrane helix</keyword>
<evidence type="ECO:0008006" key="4">
    <source>
        <dbReference type="Google" id="ProtNLM"/>
    </source>
</evidence>
<accession>A0A3D9RYB7</accession>
<proteinExistence type="predicted"/>
<keyword evidence="1" id="KW-0812">Transmembrane</keyword>
<comment type="caution">
    <text evidence="2">The sequence shown here is derived from an EMBL/GenBank/DDBJ whole genome shotgun (WGS) entry which is preliminary data.</text>
</comment>
<sequence>MMKKFRLLLIMVMLLAITMTLTSCVPGDGVNTASRPAGFFWGIWHGWVAPISLIIGIFKHHIRVYEIHNIGWWYDAGFYIAVISGFGGISLSRRKKYVSKHSKNCD</sequence>
<feature type="transmembrane region" description="Helical" evidence="1">
    <location>
        <begin position="38"/>
        <end position="58"/>
    </location>
</feature>
<organism evidence="2 3">
    <name type="scientific">Paenibacillus taihuensis</name>
    <dbReference type="NCBI Taxonomy" id="1156355"/>
    <lineage>
        <taxon>Bacteria</taxon>
        <taxon>Bacillati</taxon>
        <taxon>Bacillota</taxon>
        <taxon>Bacilli</taxon>
        <taxon>Bacillales</taxon>
        <taxon>Paenibacillaceae</taxon>
        <taxon>Paenibacillus</taxon>
    </lineage>
</organism>
<dbReference type="Proteomes" id="UP000256304">
    <property type="component" value="Unassembled WGS sequence"/>
</dbReference>
<evidence type="ECO:0000313" key="2">
    <source>
        <dbReference type="EMBL" id="REE84428.1"/>
    </source>
</evidence>
<keyword evidence="1" id="KW-0472">Membrane</keyword>
<dbReference type="EMBL" id="QTTN01000015">
    <property type="protein sequence ID" value="REE84428.1"/>
    <property type="molecule type" value="Genomic_DNA"/>
</dbReference>
<evidence type="ECO:0000256" key="1">
    <source>
        <dbReference type="SAM" id="Phobius"/>
    </source>
</evidence>
<name>A0A3D9RYB7_9BACL</name>
<gene>
    <name evidence="2" type="ORF">A8990_115106</name>
</gene>
<dbReference type="RefSeq" id="WP_245996018.1">
    <property type="nucleotide sequence ID" value="NZ_QTTN01000015.1"/>
</dbReference>
<protein>
    <recommendedName>
        <fullName evidence="4">Lipoprotein</fullName>
    </recommendedName>
</protein>